<dbReference type="CDD" id="cd00293">
    <property type="entry name" value="USP-like"/>
    <property type="match status" value="1"/>
</dbReference>
<sequence length="161" mass="18675">MMKITPKILVYIDGTEEALTAMRYAVYMAKIHQMELYGIHVINTKALNDLVNAKIFLQMEQAEYLNDMQADAHKHLDELIHLAERKGVPVHPLIEEGDVYKEVMHAIKQEQVDILVLGELSPIRTRRDDQHNDMERLVRNAPCSIFLVKDKKRVNHLYSSI</sequence>
<dbReference type="RefSeq" id="WP_167703488.1">
    <property type="nucleotide sequence ID" value="NZ_CP118168.1"/>
</dbReference>
<evidence type="ECO:0000313" key="4">
    <source>
        <dbReference type="Proteomes" id="UP000752013"/>
    </source>
</evidence>
<dbReference type="AlphaFoldDB" id="A0A968KVA1"/>
<dbReference type="PANTHER" id="PTHR46268:SF6">
    <property type="entry name" value="UNIVERSAL STRESS PROTEIN UP12"/>
    <property type="match status" value="1"/>
</dbReference>
<evidence type="ECO:0000256" key="1">
    <source>
        <dbReference type="ARBA" id="ARBA00008791"/>
    </source>
</evidence>
<evidence type="ECO:0000259" key="2">
    <source>
        <dbReference type="Pfam" id="PF00582"/>
    </source>
</evidence>
<comment type="similarity">
    <text evidence="1">Belongs to the universal stress protein A family.</text>
</comment>
<dbReference type="Pfam" id="PF00582">
    <property type="entry name" value="Usp"/>
    <property type="match status" value="1"/>
</dbReference>
<dbReference type="InterPro" id="IPR014729">
    <property type="entry name" value="Rossmann-like_a/b/a_fold"/>
</dbReference>
<evidence type="ECO:0000313" key="3">
    <source>
        <dbReference type="EMBL" id="NIZ47058.1"/>
    </source>
</evidence>
<protein>
    <submittedName>
        <fullName evidence="3">Universal stress protein</fullName>
    </submittedName>
</protein>
<dbReference type="Gene3D" id="3.40.50.620">
    <property type="entry name" value="HUPs"/>
    <property type="match status" value="1"/>
</dbReference>
<reference evidence="3" key="1">
    <citation type="submission" date="2020-03" db="EMBL/GenBank/DDBJ databases">
        <title>Spirochaetal bacteria isolated from arthropods constitute a novel genus Entomospira genus novum within the order Spirochaetales.</title>
        <authorList>
            <person name="Grana-Miraglia L."/>
            <person name="Sikutova S."/>
            <person name="Fingerle V."/>
            <person name="Sing A."/>
            <person name="Castillo-Ramirez S."/>
            <person name="Margos G."/>
            <person name="Rudolf I."/>
        </authorList>
    </citation>
    <scope>NUCLEOTIDE SEQUENCE</scope>
    <source>
        <strain evidence="3">BR208</strain>
    </source>
</reference>
<comment type="caution">
    <text evidence="3">The sequence shown here is derived from an EMBL/GenBank/DDBJ whole genome shotgun (WGS) entry which is preliminary data.</text>
</comment>
<organism evidence="3 4">
    <name type="scientific">Entomospira nematocerorum</name>
    <dbReference type="NCBI Taxonomy" id="2719987"/>
    <lineage>
        <taxon>Bacteria</taxon>
        <taxon>Pseudomonadati</taxon>
        <taxon>Spirochaetota</taxon>
        <taxon>Spirochaetia</taxon>
        <taxon>Spirochaetales</taxon>
        <taxon>Spirochaetaceae</taxon>
        <taxon>Entomospira</taxon>
    </lineage>
</organism>
<dbReference type="Proteomes" id="UP000752013">
    <property type="component" value="Unassembled WGS sequence"/>
</dbReference>
<dbReference type="PANTHER" id="PTHR46268">
    <property type="entry name" value="STRESS RESPONSE PROTEIN NHAX"/>
    <property type="match status" value="1"/>
</dbReference>
<keyword evidence="4" id="KW-1185">Reference proteome</keyword>
<name>A0A968KVA1_9SPIO</name>
<dbReference type="SUPFAM" id="SSF52402">
    <property type="entry name" value="Adenine nucleotide alpha hydrolases-like"/>
    <property type="match status" value="1"/>
</dbReference>
<dbReference type="InterPro" id="IPR006016">
    <property type="entry name" value="UspA"/>
</dbReference>
<gene>
    <name evidence="3" type="ORF">HCT46_03910</name>
</gene>
<feature type="domain" description="UspA" evidence="2">
    <location>
        <begin position="7"/>
        <end position="149"/>
    </location>
</feature>
<accession>A0A968KVA1</accession>
<proteinExistence type="inferred from homology"/>
<dbReference type="EMBL" id="JAATLK010000001">
    <property type="protein sequence ID" value="NIZ47058.1"/>
    <property type="molecule type" value="Genomic_DNA"/>
</dbReference>